<comment type="caution">
    <text evidence="6">The sequence shown here is derived from an EMBL/GenBank/DDBJ whole genome shotgun (WGS) entry which is preliminary data.</text>
</comment>
<reference evidence="6 7" key="1">
    <citation type="submission" date="2021-03" db="EMBL/GenBank/DDBJ databases">
        <title>Sequencing the genomes of 1000 actinobacteria strains.</title>
        <authorList>
            <person name="Klenk H.-P."/>
        </authorList>
    </citation>
    <scope>NUCLEOTIDE SEQUENCE [LARGE SCALE GENOMIC DNA]</scope>
    <source>
        <strain evidence="6 7">DSM 44580</strain>
    </source>
</reference>
<dbReference type="Gene3D" id="1.10.287.1350">
    <property type="match status" value="1"/>
</dbReference>
<sequence length="449" mass="47809">MAMVGTIDLRTALGALAPGSVAGLRDRDVRLLQVRGQTTLPVPDGDGAFLFVVSGWLTLSGHDGETTVSPGQACLLPGGSVWRLSGGPAAGVVVVGLRPQREEATRRQVSALTDLASPYAMRVAATLRLADHVEEGVTGVAELAAATNTEPGALRRLLRYLACRGVFREEVPDHFVLTDSGQPLRAGHPSGLRDWLDLTGAGGRLDKAFTELLHTTRTGEPGYAALFGRPFWADLAASPELATSFNTLMRSRMRWYAEEIAAWPGWQDVHSVVDVGGGDGTLLAHLLLAHHDLCGTVVELDGPAAAATAHLADAGLSDRATVIAGSFFDPLPGADILVLSWVLRDWDDEDAVALLRRCADHDDVRILVVEPAANAPDAVQATARDLRMLTAFGGQERTEAQLRELAHAAGLRPRSEHRTPSGLLLLEFATGSRHRDAQQTTTGGRSLTR</sequence>
<name>A0ABS5ABQ1_9PSEU</name>
<dbReference type="InterPro" id="IPR036390">
    <property type="entry name" value="WH_DNA-bd_sf"/>
</dbReference>
<dbReference type="PANTHER" id="PTHR43712">
    <property type="entry name" value="PUTATIVE (AFU_ORTHOLOGUE AFUA_4G14580)-RELATED"/>
    <property type="match status" value="1"/>
</dbReference>
<evidence type="ECO:0000256" key="3">
    <source>
        <dbReference type="ARBA" id="ARBA00022691"/>
    </source>
</evidence>
<dbReference type="Gene3D" id="1.10.10.10">
    <property type="entry name" value="Winged helix-like DNA-binding domain superfamily/Winged helix DNA-binding domain"/>
    <property type="match status" value="1"/>
</dbReference>
<evidence type="ECO:0000259" key="5">
    <source>
        <dbReference type="Pfam" id="PF08100"/>
    </source>
</evidence>
<accession>A0ABS5ABQ1</accession>
<dbReference type="InterPro" id="IPR001077">
    <property type="entry name" value="COMT_C"/>
</dbReference>
<dbReference type="Proteomes" id="UP001519363">
    <property type="component" value="Unassembled WGS sequence"/>
</dbReference>
<dbReference type="InterPro" id="IPR012967">
    <property type="entry name" value="COMT_dimerisation"/>
</dbReference>
<dbReference type="PROSITE" id="PS51683">
    <property type="entry name" value="SAM_OMT_II"/>
    <property type="match status" value="1"/>
</dbReference>
<evidence type="ECO:0000256" key="1">
    <source>
        <dbReference type="ARBA" id="ARBA00022603"/>
    </source>
</evidence>
<dbReference type="SUPFAM" id="SSF51182">
    <property type="entry name" value="RmlC-like cupins"/>
    <property type="match status" value="1"/>
</dbReference>
<feature type="domain" description="O-methyltransferase dimerisation" evidence="5">
    <location>
        <begin position="116"/>
        <end position="176"/>
    </location>
</feature>
<dbReference type="InterPro" id="IPR029063">
    <property type="entry name" value="SAM-dependent_MTases_sf"/>
</dbReference>
<dbReference type="InterPro" id="IPR036388">
    <property type="entry name" value="WH-like_DNA-bd_sf"/>
</dbReference>
<dbReference type="Pfam" id="PF08100">
    <property type="entry name" value="Dimerisation"/>
    <property type="match status" value="1"/>
</dbReference>
<keyword evidence="7" id="KW-1185">Reference proteome</keyword>
<dbReference type="PANTHER" id="PTHR43712:SF2">
    <property type="entry name" value="O-METHYLTRANSFERASE CICE"/>
    <property type="match status" value="1"/>
</dbReference>
<dbReference type="SUPFAM" id="SSF46785">
    <property type="entry name" value="Winged helix' DNA-binding domain"/>
    <property type="match status" value="1"/>
</dbReference>
<evidence type="ECO:0008006" key="8">
    <source>
        <dbReference type="Google" id="ProtNLM"/>
    </source>
</evidence>
<protein>
    <recommendedName>
        <fullName evidence="8">Multifunctional cyclase-dehydratase-3-O-methyl transferase tcmN</fullName>
    </recommendedName>
</protein>
<dbReference type="EMBL" id="JAGIOO010000001">
    <property type="protein sequence ID" value="MBP2474000.1"/>
    <property type="molecule type" value="Genomic_DNA"/>
</dbReference>
<dbReference type="SUPFAM" id="SSF53335">
    <property type="entry name" value="S-adenosyl-L-methionine-dependent methyltransferases"/>
    <property type="match status" value="1"/>
</dbReference>
<dbReference type="Gene3D" id="3.40.50.150">
    <property type="entry name" value="Vaccinia Virus protein VP39"/>
    <property type="match status" value="1"/>
</dbReference>
<dbReference type="InterPro" id="IPR011051">
    <property type="entry name" value="RmlC_Cupin_sf"/>
</dbReference>
<organism evidence="6 7">
    <name type="scientific">Crossiella equi</name>
    <dbReference type="NCBI Taxonomy" id="130796"/>
    <lineage>
        <taxon>Bacteria</taxon>
        <taxon>Bacillati</taxon>
        <taxon>Actinomycetota</taxon>
        <taxon>Actinomycetes</taxon>
        <taxon>Pseudonocardiales</taxon>
        <taxon>Pseudonocardiaceae</taxon>
        <taxon>Crossiella</taxon>
    </lineage>
</organism>
<feature type="domain" description="O-methyltransferase C-terminal" evidence="4">
    <location>
        <begin position="210"/>
        <end position="411"/>
    </location>
</feature>
<evidence type="ECO:0000313" key="7">
    <source>
        <dbReference type="Proteomes" id="UP001519363"/>
    </source>
</evidence>
<dbReference type="InterPro" id="IPR016461">
    <property type="entry name" value="COMT-like"/>
</dbReference>
<keyword evidence="2" id="KW-0808">Transferase</keyword>
<evidence type="ECO:0000256" key="2">
    <source>
        <dbReference type="ARBA" id="ARBA00022679"/>
    </source>
</evidence>
<gene>
    <name evidence="6" type="ORF">JOF53_002872</name>
</gene>
<proteinExistence type="predicted"/>
<dbReference type="Pfam" id="PF00891">
    <property type="entry name" value="Methyltransf_2"/>
    <property type="match status" value="1"/>
</dbReference>
<evidence type="ECO:0000259" key="4">
    <source>
        <dbReference type="Pfam" id="PF00891"/>
    </source>
</evidence>
<keyword evidence="1" id="KW-0489">Methyltransferase</keyword>
<keyword evidence="3" id="KW-0949">S-adenosyl-L-methionine</keyword>
<evidence type="ECO:0000313" key="6">
    <source>
        <dbReference type="EMBL" id="MBP2474000.1"/>
    </source>
</evidence>
<dbReference type="RefSeq" id="WP_209706953.1">
    <property type="nucleotide sequence ID" value="NZ_JAGIOO010000001.1"/>
</dbReference>